<dbReference type="STRING" id="45670.SN16_08195"/>
<dbReference type="AlphaFoldDB" id="A0A0C2DKU4"/>
<evidence type="ECO:0000256" key="1">
    <source>
        <dbReference type="ARBA" id="ARBA00023172"/>
    </source>
</evidence>
<protein>
    <submittedName>
        <fullName evidence="4">IS30 family transposase</fullName>
    </submittedName>
    <submittedName>
        <fullName evidence="3">Integrase</fullName>
    </submittedName>
</protein>
<evidence type="ECO:0000259" key="2">
    <source>
        <dbReference type="PROSITE" id="PS50994"/>
    </source>
</evidence>
<dbReference type="NCBIfam" id="NF033563">
    <property type="entry name" value="transpos_IS30"/>
    <property type="match status" value="1"/>
</dbReference>
<dbReference type="Proteomes" id="UP000527860">
    <property type="component" value="Unassembled WGS sequence"/>
</dbReference>
<dbReference type="SUPFAM" id="SSF53098">
    <property type="entry name" value="Ribonuclease H-like"/>
    <property type="match status" value="1"/>
</dbReference>
<dbReference type="InterPro" id="IPR051917">
    <property type="entry name" value="Transposase-Integrase"/>
</dbReference>
<sequence length="319" mass="36744">MTYTHITTDELVFIEAYFQHGTTVAQIAKRLGRARQTIHNVITHFKAGHTAIDYYQRYKENKKRCGRKQSVLPTSQQKYIEEKVAQGWTPDVIVGRQEMSIDCSGRTLYRMFKRETFDAAKLPMQGKRKPNGHQERRGRQAFRRNISERVDDYPTFNEAFGHLEGDTIVGVRHKSAVITLVERLSKAIITLKPKGRSALDIESAINTWCQQMPRNLFKSITFDCGKEFSNWQSMSNRNDLSIYFADPGTPSQRGLNEHSNGLLRRDGLPKDMDFNTVDQAFISSIAARRNHIPRKSLNYRTPLEVFLGYMGEKELSSLF</sequence>
<dbReference type="EMBL" id="JABEVU030000001">
    <property type="protein sequence ID" value="MDB0580781.1"/>
    <property type="molecule type" value="Genomic_DNA"/>
</dbReference>
<feature type="domain" description="Integrase catalytic" evidence="2">
    <location>
        <begin position="150"/>
        <end position="310"/>
    </location>
</feature>
<dbReference type="GO" id="GO:0004803">
    <property type="term" value="F:transposase activity"/>
    <property type="evidence" value="ECO:0007669"/>
    <property type="project" value="TreeGrafter"/>
</dbReference>
<keyword evidence="6" id="KW-1185">Reference proteome</keyword>
<dbReference type="InterPro" id="IPR001584">
    <property type="entry name" value="Integrase_cat-core"/>
</dbReference>
<dbReference type="InterPro" id="IPR012337">
    <property type="entry name" value="RNaseH-like_sf"/>
</dbReference>
<dbReference type="GO" id="GO:0032196">
    <property type="term" value="P:transposition"/>
    <property type="evidence" value="ECO:0007669"/>
    <property type="project" value="TreeGrafter"/>
</dbReference>
<dbReference type="Proteomes" id="UP000031546">
    <property type="component" value="Unassembled WGS sequence"/>
</dbReference>
<name>A0A0C2DKU4_9STAP</name>
<dbReference type="GO" id="GO:0003676">
    <property type="term" value="F:nucleic acid binding"/>
    <property type="evidence" value="ECO:0007669"/>
    <property type="project" value="InterPro"/>
</dbReference>
<dbReference type="GO" id="GO:0005829">
    <property type="term" value="C:cytosol"/>
    <property type="evidence" value="ECO:0007669"/>
    <property type="project" value="TreeGrafter"/>
</dbReference>
<dbReference type="InterPro" id="IPR025246">
    <property type="entry name" value="IS30-like_HTH"/>
</dbReference>
<evidence type="ECO:0000313" key="5">
    <source>
        <dbReference type="Proteomes" id="UP000031546"/>
    </source>
</evidence>
<dbReference type="PANTHER" id="PTHR10948:SF23">
    <property type="entry name" value="TRANSPOSASE INSI FOR INSERTION SEQUENCE ELEMENT IS30A-RELATED"/>
    <property type="match status" value="1"/>
</dbReference>
<dbReference type="Pfam" id="PF13936">
    <property type="entry name" value="HTH_38"/>
    <property type="match status" value="1"/>
</dbReference>
<reference evidence="4" key="3">
    <citation type="submission" date="2020-04" db="EMBL/GenBank/DDBJ databases">
        <authorList>
            <person name="Tanveer F."/>
            <person name="Xie Y."/>
            <person name="Shinwari Z.K."/>
        </authorList>
    </citation>
    <scope>NUCLEOTIDE SEQUENCE</scope>
    <source>
        <strain evidence="4">MOSEL-ME25</strain>
    </source>
</reference>
<evidence type="ECO:0000313" key="3">
    <source>
        <dbReference type="EMBL" id="KIH70673.1"/>
    </source>
</evidence>
<organism evidence="3 5">
    <name type="scientific">Salinicoccus roseus</name>
    <dbReference type="NCBI Taxonomy" id="45670"/>
    <lineage>
        <taxon>Bacteria</taxon>
        <taxon>Bacillati</taxon>
        <taxon>Bacillota</taxon>
        <taxon>Bacilli</taxon>
        <taxon>Bacillales</taxon>
        <taxon>Staphylococcaceae</taxon>
        <taxon>Salinicoccus</taxon>
    </lineage>
</organism>
<keyword evidence="1" id="KW-0233">DNA recombination</keyword>
<dbReference type="Gene3D" id="3.30.420.10">
    <property type="entry name" value="Ribonuclease H-like superfamily/Ribonuclease H"/>
    <property type="match status" value="1"/>
</dbReference>
<dbReference type="GO" id="GO:0006310">
    <property type="term" value="P:DNA recombination"/>
    <property type="evidence" value="ECO:0007669"/>
    <property type="project" value="UniProtKB-KW"/>
</dbReference>
<comment type="caution">
    <text evidence="3">The sequence shown here is derived from an EMBL/GenBank/DDBJ whole genome shotgun (WGS) entry which is preliminary data.</text>
</comment>
<dbReference type="InterPro" id="IPR053392">
    <property type="entry name" value="Transposase_IS30-like"/>
</dbReference>
<dbReference type="RefSeq" id="WP_040106131.1">
    <property type="nucleotide sequence ID" value="NZ_JABEVU030000001.1"/>
</dbReference>
<proteinExistence type="predicted"/>
<dbReference type="PANTHER" id="PTHR10948">
    <property type="entry name" value="TRANSPOSASE"/>
    <property type="match status" value="1"/>
</dbReference>
<reference evidence="6" key="2">
    <citation type="submission" date="2020-04" db="EMBL/GenBank/DDBJ databases">
        <title>Genome analysis and biological profiling of marine Cellulosimicrobium funkei MOSEL-ME6.</title>
        <authorList>
            <person name="Tanveer F."/>
            <person name="Xie Y."/>
            <person name="Shinwari Z.K."/>
        </authorList>
    </citation>
    <scope>NUCLEOTIDE SEQUENCE [LARGE SCALE GENOMIC DNA]</scope>
    <source>
        <strain evidence="6">MOSEL-ME25</strain>
    </source>
</reference>
<gene>
    <name evidence="4" type="ORF">F7P68_0009570</name>
    <name evidence="3" type="ORF">SN16_08195</name>
</gene>
<dbReference type="GO" id="GO:0015074">
    <property type="term" value="P:DNA integration"/>
    <property type="evidence" value="ECO:0007669"/>
    <property type="project" value="InterPro"/>
</dbReference>
<evidence type="ECO:0000313" key="6">
    <source>
        <dbReference type="Proteomes" id="UP000527860"/>
    </source>
</evidence>
<accession>A0A0C2DKU4</accession>
<dbReference type="InterPro" id="IPR036397">
    <property type="entry name" value="RNaseH_sf"/>
</dbReference>
<reference evidence="4 6" key="4">
    <citation type="submission" date="2022-12" db="EMBL/GenBank/DDBJ databases">
        <title>Genome analysis and biological profiling of marine Salinicoccus roseus MOSEL-ME25.</title>
        <authorList>
            <person name="Mirza F.T."/>
            <person name="Xie Y."/>
            <person name="Shinwari Z.K."/>
        </authorList>
    </citation>
    <scope>NUCLEOTIDE SEQUENCE [LARGE SCALE GENOMIC DNA]</scope>
    <source>
        <strain evidence="4 6">MOSEL-ME25</strain>
    </source>
</reference>
<evidence type="ECO:0000313" key="4">
    <source>
        <dbReference type="EMBL" id="MDB0580781.1"/>
    </source>
</evidence>
<dbReference type="EMBL" id="JXII01000006">
    <property type="protein sequence ID" value="KIH70673.1"/>
    <property type="molecule type" value="Genomic_DNA"/>
</dbReference>
<dbReference type="PROSITE" id="PS50994">
    <property type="entry name" value="INTEGRASE"/>
    <property type="match status" value="1"/>
</dbReference>
<dbReference type="OrthoDB" id="9776104at2"/>
<dbReference type="GeneID" id="77845533"/>
<reference evidence="3 5" key="1">
    <citation type="submission" date="2015-01" db="EMBL/GenBank/DDBJ databases">
        <title>Genome sequences of high lactate-tolerant strain Salinicoccus roseus W12 with industrial interest.</title>
        <authorList>
            <person name="Wang H."/>
            <person name="Yu B."/>
        </authorList>
    </citation>
    <scope>NUCLEOTIDE SEQUENCE [LARGE SCALE GENOMIC DNA]</scope>
    <source>
        <strain evidence="3 5">W12</strain>
    </source>
</reference>